<evidence type="ECO:0000313" key="1">
    <source>
        <dbReference type="EMBL" id="KRK14746.1"/>
    </source>
</evidence>
<dbReference type="InterPro" id="IPR036270">
    <property type="entry name" value="UPF0358_sf"/>
</dbReference>
<dbReference type="AlphaFoldDB" id="A0A0R1F6K6"/>
<reference evidence="1 2" key="1">
    <citation type="journal article" date="2015" name="Genome Announc.">
        <title>Expanding the biotechnology potential of lactobacilli through comparative genomics of 213 strains and associated genera.</title>
        <authorList>
            <person name="Sun Z."/>
            <person name="Harris H.M."/>
            <person name="McCann A."/>
            <person name="Guo C."/>
            <person name="Argimon S."/>
            <person name="Zhang W."/>
            <person name="Yang X."/>
            <person name="Jeffery I.B."/>
            <person name="Cooney J.C."/>
            <person name="Kagawa T.F."/>
            <person name="Liu W."/>
            <person name="Song Y."/>
            <person name="Salvetti E."/>
            <person name="Wrobel A."/>
            <person name="Rasinkangas P."/>
            <person name="Parkhill J."/>
            <person name="Rea M.C."/>
            <person name="O'Sullivan O."/>
            <person name="Ritari J."/>
            <person name="Douillard F.P."/>
            <person name="Paul Ross R."/>
            <person name="Yang R."/>
            <person name="Briner A.E."/>
            <person name="Felis G.E."/>
            <person name="de Vos W.M."/>
            <person name="Barrangou R."/>
            <person name="Klaenhammer T.R."/>
            <person name="Caufield P.W."/>
            <person name="Cui Y."/>
            <person name="Zhang H."/>
            <person name="O'Toole P.W."/>
        </authorList>
    </citation>
    <scope>NUCLEOTIDE SEQUENCE [LARGE SCALE GENOMIC DNA]</scope>
    <source>
        <strain evidence="1 2">DSM 20001</strain>
    </source>
</reference>
<evidence type="ECO:0000313" key="2">
    <source>
        <dbReference type="Proteomes" id="UP000051181"/>
    </source>
</evidence>
<dbReference type="Proteomes" id="UP000051181">
    <property type="component" value="Unassembled WGS sequence"/>
</dbReference>
<evidence type="ECO:0008006" key="3">
    <source>
        <dbReference type="Google" id="ProtNLM"/>
    </source>
</evidence>
<dbReference type="SUPFAM" id="SSF140404">
    <property type="entry name" value="EF2458-like"/>
    <property type="match status" value="1"/>
</dbReference>
<sequence>MDNDPKLASIDVIHLAYAIKLVKEVAMMTDDQQAITADMVLQDDADKIEELVNKQRVSLCLSQCPAFEEVVDTQVFGYSKEVMLAVRLNLIPEEQGHNLVRDLEQRLNAIYADSFDKQKQK</sequence>
<organism evidence="1 2">
    <name type="scientific">Loigolactobacillus coryniformis subsp. coryniformis KCTC 3167 = DSM 20001</name>
    <dbReference type="NCBI Taxonomy" id="913848"/>
    <lineage>
        <taxon>Bacteria</taxon>
        <taxon>Bacillati</taxon>
        <taxon>Bacillota</taxon>
        <taxon>Bacilli</taxon>
        <taxon>Lactobacillales</taxon>
        <taxon>Lactobacillaceae</taxon>
        <taxon>Loigolactobacillus</taxon>
    </lineage>
</organism>
<dbReference type="Gene3D" id="1.10.287.750">
    <property type="entry name" value="SO2669-like"/>
    <property type="match status" value="1"/>
</dbReference>
<gene>
    <name evidence="1" type="ORF">FD22_GL002131</name>
</gene>
<dbReference type="EMBL" id="AZCN01000068">
    <property type="protein sequence ID" value="KRK14746.1"/>
    <property type="molecule type" value="Genomic_DNA"/>
</dbReference>
<dbReference type="Pfam" id="PF07408">
    <property type="entry name" value="DUF1507"/>
    <property type="match status" value="1"/>
</dbReference>
<dbReference type="InterPro" id="IPR009983">
    <property type="entry name" value="UPF0358"/>
</dbReference>
<name>A0A0R1F6K6_9LACO</name>
<proteinExistence type="predicted"/>
<comment type="caution">
    <text evidence="1">The sequence shown here is derived from an EMBL/GenBank/DDBJ whole genome shotgun (WGS) entry which is preliminary data.</text>
</comment>
<accession>A0A0R1F6K6</accession>
<protein>
    <recommendedName>
        <fullName evidence="3">DUF1507 family protein</fullName>
    </recommendedName>
</protein>
<dbReference type="PATRIC" id="fig|913848.6.peg.2177"/>
<dbReference type="eggNOG" id="COG4838">
    <property type="taxonomic scope" value="Bacteria"/>
</dbReference>